<sequence length="111" mass="12088">MVVFSSPPLCKNWEGCYQTATRPLALSENRSARAGSQFLGRQMQFRSADSGALWVDPPDRGSCRLLAEAARLHGGGGSWQGRMGTRGGSDMALAICLWVVRVSRFSDQSHD</sequence>
<dbReference type="AlphaFoldDB" id="A0A4U6U5U9"/>
<name>A0A4U6U5U9_SETVI</name>
<proteinExistence type="predicted"/>
<organism evidence="1 2">
    <name type="scientific">Setaria viridis</name>
    <name type="common">Green bristlegrass</name>
    <name type="synonym">Setaria italica subsp. viridis</name>
    <dbReference type="NCBI Taxonomy" id="4556"/>
    <lineage>
        <taxon>Eukaryota</taxon>
        <taxon>Viridiplantae</taxon>
        <taxon>Streptophyta</taxon>
        <taxon>Embryophyta</taxon>
        <taxon>Tracheophyta</taxon>
        <taxon>Spermatophyta</taxon>
        <taxon>Magnoliopsida</taxon>
        <taxon>Liliopsida</taxon>
        <taxon>Poales</taxon>
        <taxon>Poaceae</taxon>
        <taxon>PACMAD clade</taxon>
        <taxon>Panicoideae</taxon>
        <taxon>Panicodae</taxon>
        <taxon>Paniceae</taxon>
        <taxon>Cenchrinae</taxon>
        <taxon>Setaria</taxon>
    </lineage>
</organism>
<evidence type="ECO:0000313" key="2">
    <source>
        <dbReference type="Proteomes" id="UP000298652"/>
    </source>
</evidence>
<evidence type="ECO:0000313" key="1">
    <source>
        <dbReference type="EMBL" id="TKW09795.1"/>
    </source>
</evidence>
<dbReference type="EMBL" id="CM016557">
    <property type="protein sequence ID" value="TKW09795.1"/>
    <property type="molecule type" value="Genomic_DNA"/>
</dbReference>
<reference evidence="1" key="1">
    <citation type="submission" date="2019-03" db="EMBL/GenBank/DDBJ databases">
        <title>WGS assembly of Setaria viridis.</title>
        <authorList>
            <person name="Huang P."/>
            <person name="Jenkins J."/>
            <person name="Grimwood J."/>
            <person name="Barry K."/>
            <person name="Healey A."/>
            <person name="Mamidi S."/>
            <person name="Sreedasyam A."/>
            <person name="Shu S."/>
            <person name="Feldman M."/>
            <person name="Wu J."/>
            <person name="Yu Y."/>
            <person name="Chen C."/>
            <person name="Johnson J."/>
            <person name="Rokhsar D."/>
            <person name="Baxter I."/>
            <person name="Schmutz J."/>
            <person name="Brutnell T."/>
            <person name="Kellogg E."/>
        </authorList>
    </citation>
    <scope>NUCLEOTIDE SEQUENCE [LARGE SCALE GENOMIC DNA]</scope>
</reference>
<dbReference type="Proteomes" id="UP000298652">
    <property type="component" value="Chromosome 6"/>
</dbReference>
<protein>
    <submittedName>
        <fullName evidence="1">Uncharacterized protein</fullName>
    </submittedName>
</protein>
<gene>
    <name evidence="1" type="ORF">SEVIR_6G125354v2</name>
</gene>
<dbReference type="Gramene" id="TKW09795">
    <property type="protein sequence ID" value="TKW09795"/>
    <property type="gene ID" value="SEVIR_6G125354v2"/>
</dbReference>
<keyword evidence="2" id="KW-1185">Reference proteome</keyword>
<accession>A0A4U6U5U9</accession>